<keyword evidence="3" id="KW-1185">Reference proteome</keyword>
<evidence type="ECO:0000313" key="3">
    <source>
        <dbReference type="Proteomes" id="UP000266934"/>
    </source>
</evidence>
<dbReference type="InterPro" id="IPR011928">
    <property type="entry name" value="Phage_phiJL001_Gp84"/>
</dbReference>
<proteinExistence type="predicted"/>
<dbReference type="Pfam" id="PF09931">
    <property type="entry name" value="Phage_phiJL001_Gp84_N"/>
    <property type="match status" value="1"/>
</dbReference>
<dbReference type="InterPro" id="IPR018964">
    <property type="entry name" value="Phage_phiJL001_Gp84_C"/>
</dbReference>
<gene>
    <name evidence="2" type="ORF">BLTE_22180</name>
</gene>
<dbReference type="RefSeq" id="WP_126400460.1">
    <property type="nucleotide sequence ID" value="NZ_AP018907.1"/>
</dbReference>
<dbReference type="EMBL" id="AP018907">
    <property type="protein sequence ID" value="BBF93533.1"/>
    <property type="molecule type" value="Genomic_DNA"/>
</dbReference>
<evidence type="ECO:0000313" key="2">
    <source>
        <dbReference type="EMBL" id="BBF93533.1"/>
    </source>
</evidence>
<name>A0A348G1V0_9HYPH</name>
<dbReference type="Pfam" id="PF09356">
    <property type="entry name" value="Phage_BR0599"/>
    <property type="match status" value="1"/>
</dbReference>
<sequence>MRTLPETLAAALAGGATTLARCWIVRRRDGVVVGFTEHDADLDVAGILCRAGAGFDGSEVTSSLGFAADAHELAGALADDTLSEDDLAAGRFDGATIELWLVDWSAPERRVLLRAGELGEVTRTGAAFTVEVRALACRLDETRGRLYTAACDADLGDGRCGVDLATATFRAAGTVASVSSATRLLAGGLAAFADGWFTGGRLVWQSGANAGLAVEIRTHRTDAAGVALALWQKPPQPMAAGDAFVLSAGCDKRFSTCRDRFANAVNFRGFPHIPGNDVVIRYAVAGEPGNDGRARSS</sequence>
<dbReference type="KEGG" id="blag:BLTE_22180"/>
<dbReference type="AlphaFoldDB" id="A0A348G1V0"/>
<dbReference type="OrthoDB" id="1633386at2"/>
<accession>A0A348G1V0</accession>
<dbReference type="Proteomes" id="UP000266934">
    <property type="component" value="Chromosome"/>
</dbReference>
<reference evidence="2 3" key="1">
    <citation type="submission" date="2018-08" db="EMBL/GenBank/DDBJ databases">
        <title>Complete genome sequencing of Blastochloris tepida GI.</title>
        <authorList>
            <person name="Tsukatani Y."/>
            <person name="Mori H."/>
        </authorList>
    </citation>
    <scope>NUCLEOTIDE SEQUENCE [LARGE SCALE GENOMIC DNA]</scope>
    <source>
        <strain evidence="2 3">GI</strain>
    </source>
</reference>
<feature type="domain" description="Bacteriophage phiJL001 Gp84 C-terminal" evidence="1">
    <location>
        <begin position="195"/>
        <end position="277"/>
    </location>
</feature>
<evidence type="ECO:0000259" key="1">
    <source>
        <dbReference type="Pfam" id="PF09356"/>
    </source>
</evidence>
<protein>
    <recommendedName>
        <fullName evidence="1">Bacteriophage phiJL001 Gp84 C-terminal domain-containing protein</fullName>
    </recommendedName>
</protein>
<dbReference type="NCBIfam" id="TIGR02218">
    <property type="entry name" value="phg_TIGR02218"/>
    <property type="match status" value="1"/>
</dbReference>
<organism evidence="2 3">
    <name type="scientific">Blastochloris tepida</name>
    <dbReference type="NCBI Taxonomy" id="2233851"/>
    <lineage>
        <taxon>Bacteria</taxon>
        <taxon>Pseudomonadati</taxon>
        <taxon>Pseudomonadota</taxon>
        <taxon>Alphaproteobacteria</taxon>
        <taxon>Hyphomicrobiales</taxon>
        <taxon>Blastochloridaceae</taxon>
        <taxon>Blastochloris</taxon>
    </lineage>
</organism>